<dbReference type="Proteomes" id="UP000177811">
    <property type="component" value="Unassembled WGS sequence"/>
</dbReference>
<evidence type="ECO:0000313" key="1">
    <source>
        <dbReference type="EMBL" id="OHA04105.1"/>
    </source>
</evidence>
<organism evidence="1 2">
    <name type="scientific">Candidatus Sungbacteria bacterium RIFCSPHIGHO2_02_FULL_51_29</name>
    <dbReference type="NCBI Taxonomy" id="1802273"/>
    <lineage>
        <taxon>Bacteria</taxon>
        <taxon>Candidatus Sungiibacteriota</taxon>
    </lineage>
</organism>
<dbReference type="EMBL" id="MHQL01000001">
    <property type="protein sequence ID" value="OHA04105.1"/>
    <property type="molecule type" value="Genomic_DNA"/>
</dbReference>
<reference evidence="1 2" key="1">
    <citation type="journal article" date="2016" name="Nat. Commun.">
        <title>Thousands of microbial genomes shed light on interconnected biogeochemical processes in an aquifer system.</title>
        <authorList>
            <person name="Anantharaman K."/>
            <person name="Brown C.T."/>
            <person name="Hug L.A."/>
            <person name="Sharon I."/>
            <person name="Castelle C.J."/>
            <person name="Probst A.J."/>
            <person name="Thomas B.C."/>
            <person name="Singh A."/>
            <person name="Wilkins M.J."/>
            <person name="Karaoz U."/>
            <person name="Brodie E.L."/>
            <person name="Williams K.H."/>
            <person name="Hubbard S.S."/>
            <person name="Banfield J.F."/>
        </authorList>
    </citation>
    <scope>NUCLEOTIDE SEQUENCE [LARGE SCALE GENOMIC DNA]</scope>
</reference>
<protein>
    <submittedName>
        <fullName evidence="1">Uncharacterized protein</fullName>
    </submittedName>
</protein>
<comment type="caution">
    <text evidence="1">The sequence shown here is derived from an EMBL/GenBank/DDBJ whole genome shotgun (WGS) entry which is preliminary data.</text>
</comment>
<gene>
    <name evidence="1" type="ORF">A3C16_02145</name>
</gene>
<name>A0A1G2KXC1_9BACT</name>
<proteinExistence type="predicted"/>
<evidence type="ECO:0000313" key="2">
    <source>
        <dbReference type="Proteomes" id="UP000177811"/>
    </source>
</evidence>
<dbReference type="AlphaFoldDB" id="A0A1G2KXC1"/>
<sequence length="306" mass="33362">MDFRNILRTVLPERPQGRPAAPMHLNFIQVDGKEEHTKSFLRDTGGDQDPALLHIELVPADESQKRMRAICASLEKRSPGGSRFGVWASGTEIDRCGTEIIEELFTLLLLAHYKVGHHTSPAGIPLMVPWDPKTGLPSHPSLTADARTCADEEKDISPGLRALLGSFSGWSVFAKETFRCACGGGMTLREIPLEIVVHTALGTGTAYADRKALAMTTFIGIRSQVSSHLDHHYAMSSPSNAAGDIRIVNFTNALVFPPDTSRNGYTQTTGSILSDMCSKQFARDLFLETLKKGVHSFATTGKEKNA</sequence>
<accession>A0A1G2KXC1</accession>